<keyword evidence="2" id="KW-1185">Reference proteome</keyword>
<sequence length="237" mass="27717">MELYKLRYLLVIVLHLSGFLQAQEFHFGIVNDTDGYVNCRTEPNKFSTINTTLKTNTVVYYFLETTPSNWININYFQNGKENSGYVYYDRIQSIEGFSALKSSILSKDEMLFKNDNYEILVTLQGFDKKQHKFSYNKLYPSTIDKIDGESYYGTDGNMPANEFKSIKIKSRNKVFYLPEHFLKKLYEINFNFLQVFENEKNNTIYIYGLGGDGAGGYAMLFTITDFQNFDRFITIPF</sequence>
<accession>A0A2S4N6C0</accession>
<comment type="caution">
    <text evidence="1">The sequence shown here is derived from an EMBL/GenBank/DDBJ whole genome shotgun (WGS) entry which is preliminary data.</text>
</comment>
<dbReference type="Gene3D" id="2.30.30.40">
    <property type="entry name" value="SH3 Domains"/>
    <property type="match status" value="1"/>
</dbReference>
<organism evidence="1 2">
    <name type="scientific">Flavobacterium croceum DSM 17960</name>
    <dbReference type="NCBI Taxonomy" id="1121886"/>
    <lineage>
        <taxon>Bacteria</taxon>
        <taxon>Pseudomonadati</taxon>
        <taxon>Bacteroidota</taxon>
        <taxon>Flavobacteriia</taxon>
        <taxon>Flavobacteriales</taxon>
        <taxon>Flavobacteriaceae</taxon>
        <taxon>Flavobacterium</taxon>
    </lineage>
</organism>
<name>A0A2S4N6C0_9FLAO</name>
<proteinExistence type="predicted"/>
<evidence type="ECO:0000313" key="1">
    <source>
        <dbReference type="EMBL" id="POS00853.1"/>
    </source>
</evidence>
<dbReference type="EMBL" id="PQNY01000019">
    <property type="protein sequence ID" value="POS00853.1"/>
    <property type="molecule type" value="Genomic_DNA"/>
</dbReference>
<reference evidence="1 2" key="1">
    <citation type="submission" date="2018-01" db="EMBL/GenBank/DDBJ databases">
        <title>Genomic Encyclopedia of Type Strains, Phase I: the one thousand microbial genomes (KMG-I) project.</title>
        <authorList>
            <person name="Goeker M."/>
        </authorList>
    </citation>
    <scope>NUCLEOTIDE SEQUENCE [LARGE SCALE GENOMIC DNA]</scope>
    <source>
        <strain evidence="1 2">DSM 17960</strain>
    </source>
</reference>
<gene>
    <name evidence="1" type="ORF">Q361_11911</name>
</gene>
<dbReference type="OrthoDB" id="7054664at2"/>
<protein>
    <recommendedName>
        <fullName evidence="3">SH3 domain-containing protein</fullName>
    </recommendedName>
</protein>
<dbReference type="RefSeq" id="WP_103726939.1">
    <property type="nucleotide sequence ID" value="NZ_PQNY01000019.1"/>
</dbReference>
<dbReference type="AlphaFoldDB" id="A0A2S4N6C0"/>
<dbReference type="Proteomes" id="UP000237056">
    <property type="component" value="Unassembled WGS sequence"/>
</dbReference>
<evidence type="ECO:0000313" key="2">
    <source>
        <dbReference type="Proteomes" id="UP000237056"/>
    </source>
</evidence>
<evidence type="ECO:0008006" key="3">
    <source>
        <dbReference type="Google" id="ProtNLM"/>
    </source>
</evidence>